<dbReference type="GO" id="GO:0016301">
    <property type="term" value="F:kinase activity"/>
    <property type="evidence" value="ECO:0007669"/>
    <property type="project" value="UniProtKB-KW"/>
</dbReference>
<evidence type="ECO:0000259" key="4">
    <source>
        <dbReference type="PROSITE" id="PS51987"/>
    </source>
</evidence>
<dbReference type="GO" id="GO:0006542">
    <property type="term" value="P:glutamine biosynthetic process"/>
    <property type="evidence" value="ECO:0007669"/>
    <property type="project" value="InterPro"/>
</dbReference>
<organism evidence="5 6">
    <name type="scientific">Aureobasidium melanogenum (strain CBS 110374)</name>
    <name type="common">Aureobasidium pullulans var. melanogenum</name>
    <dbReference type="NCBI Taxonomy" id="1043003"/>
    <lineage>
        <taxon>Eukaryota</taxon>
        <taxon>Fungi</taxon>
        <taxon>Dikarya</taxon>
        <taxon>Ascomycota</taxon>
        <taxon>Pezizomycotina</taxon>
        <taxon>Dothideomycetes</taxon>
        <taxon>Dothideomycetidae</taxon>
        <taxon>Dothideales</taxon>
        <taxon>Saccotheciaceae</taxon>
        <taxon>Aureobasidium</taxon>
    </lineage>
</organism>
<dbReference type="Pfam" id="PF04909">
    <property type="entry name" value="Amidohydro_2"/>
    <property type="match status" value="1"/>
</dbReference>
<dbReference type="SUPFAM" id="SSF51556">
    <property type="entry name" value="Metallo-dependent hydrolases"/>
    <property type="match status" value="1"/>
</dbReference>
<keyword evidence="5" id="KW-0418">Kinase</keyword>
<dbReference type="GeneID" id="63917322"/>
<dbReference type="Gene3D" id="3.30.590.10">
    <property type="entry name" value="Glutamine synthetase/guanido kinase, catalytic domain"/>
    <property type="match status" value="1"/>
</dbReference>
<evidence type="ECO:0000256" key="2">
    <source>
        <dbReference type="PROSITE-ProRule" id="PRU01331"/>
    </source>
</evidence>
<dbReference type="InterPro" id="IPR032466">
    <property type="entry name" value="Metal_Hydrolase"/>
</dbReference>
<dbReference type="PANTHER" id="PTHR43383:SF2">
    <property type="entry name" value="AMIDOHYDROLASE 2 FAMILY PROTEIN"/>
    <property type="match status" value="1"/>
</dbReference>
<proteinExistence type="inferred from homology"/>
<dbReference type="GO" id="GO:0016787">
    <property type="term" value="F:hydrolase activity"/>
    <property type="evidence" value="ECO:0007669"/>
    <property type="project" value="InterPro"/>
</dbReference>
<dbReference type="SMART" id="SM01230">
    <property type="entry name" value="Gln-synt_C"/>
    <property type="match status" value="1"/>
</dbReference>
<dbReference type="RefSeq" id="XP_040884082.1">
    <property type="nucleotide sequence ID" value="XM_041023949.1"/>
</dbReference>
<dbReference type="Gene3D" id="3.10.20.70">
    <property type="entry name" value="Glutamine synthetase, N-terminal domain"/>
    <property type="match status" value="1"/>
</dbReference>
<keyword evidence="5" id="KW-0808">Transferase</keyword>
<evidence type="ECO:0000256" key="1">
    <source>
        <dbReference type="ARBA" id="ARBA00021364"/>
    </source>
</evidence>
<dbReference type="Gene3D" id="3.20.20.140">
    <property type="entry name" value="Metal-dependent hydrolases"/>
    <property type="match status" value="1"/>
</dbReference>
<dbReference type="STRING" id="1043003.A0A074W649"/>
<dbReference type="SUPFAM" id="SSF55931">
    <property type="entry name" value="Glutamine synthetase/guanido kinase"/>
    <property type="match status" value="1"/>
</dbReference>
<dbReference type="GO" id="GO:0004356">
    <property type="term" value="F:glutamine synthetase activity"/>
    <property type="evidence" value="ECO:0007669"/>
    <property type="project" value="InterPro"/>
</dbReference>
<dbReference type="PROSITE" id="PS51987">
    <property type="entry name" value="GS_CATALYTIC"/>
    <property type="match status" value="1"/>
</dbReference>
<sequence length="900" mass="101450">MATLDDLRNVVRSCPVIDNHAHNLLLPSKQEAHDLLTATTEAQGDALEDTKTSLSHIRAVRQLRELYDLGSDATWDDLMEKRADILQGDFESFLQKCFTGIHTILMDDGLDDTTVYLYDWHDDFVLDKTLRIVRIETLAADILREMYRKGTLPIGPAIHDDDMCAEAWITFLQAFESSIVTEINDPDVAGFKSVICYRTGLDVKVAGDVQIATNGLEAFQSSYLPNCLQNNFRIESKGLNDSLVISTCRLLSAAAKQDSISKPLQFHTGLGDADIDLLLSDPSHLQPLITAFPDVQIILLHTSYPYMRQAGYLATVYKNVYLDLGEVFPQVSRNGQETILRQCMEVTPISKLLFSTDAHHFGEVYWLALKQFREAFERVLVDYVENEDLTVDQAIQAAKDVYFNNSKRVYNLTTELPGIEVDMQPRRTRAQSNREARILQAPQPLQLAWRETEPHEKPYDLDVFTKFFEQHSGLKYVYVQWLDYLGTLRVRMLPVAAFHRLITNGERIGISRGNTGTLQNDHVTSAVTATGQIYVEPDITTLRLSHSRDPLASATVIGSFCNDDGRRSNCCPRNSLRTLTERFSNDHRITFLAGFEIEVVFLKQDTKGEYSPWTTNHAWGTFTPEQFEVALPVLAEIADELANIGINVQQFHSESGPGQYEFVLSPLPVVEAIDTLVQARQVVQQIARLHGLRATLHPVPLNSVGSGQHVHISLNSSSLSLEELESKELSFFAGVLEQLPSLCAFLLPNDVSYARVADDMWTSGAWVTWGTQNREVPLRRVKAGRWEIRCLDGLANPYLALCSLLAAGLNGVKAGKHMEMKDCTKNPARLTEAQRAELGIVAKMPASLEESLHHLETAEALKQWMNPQLIDDYVVMKRAEKQMLDEMDEKERHAWLVERY</sequence>
<dbReference type="InterPro" id="IPR036651">
    <property type="entry name" value="Gln_synt_N_sf"/>
</dbReference>
<dbReference type="InterPro" id="IPR008146">
    <property type="entry name" value="Gln_synth_cat_dom"/>
</dbReference>
<evidence type="ECO:0000313" key="6">
    <source>
        <dbReference type="Proteomes" id="UP000030672"/>
    </source>
</evidence>
<comment type="similarity">
    <text evidence="2 3">Belongs to the glutamine synthetase family.</text>
</comment>
<evidence type="ECO:0000313" key="5">
    <source>
        <dbReference type="EMBL" id="KEQ67059.1"/>
    </source>
</evidence>
<protein>
    <recommendedName>
        <fullName evidence="1">Glutamine synthetase</fullName>
    </recommendedName>
</protein>
<name>A0A074W649_AURM1</name>
<dbReference type="Proteomes" id="UP000030672">
    <property type="component" value="Unassembled WGS sequence"/>
</dbReference>
<reference evidence="5 6" key="1">
    <citation type="journal article" date="2014" name="BMC Genomics">
        <title>Genome sequencing of four Aureobasidium pullulans varieties: biotechnological potential, stress tolerance, and description of new species.</title>
        <authorList>
            <person name="Gostin Ar C."/>
            <person name="Ohm R.A."/>
            <person name="Kogej T."/>
            <person name="Sonjak S."/>
            <person name="Turk M."/>
            <person name="Zajc J."/>
            <person name="Zalar P."/>
            <person name="Grube M."/>
            <person name="Sun H."/>
            <person name="Han J."/>
            <person name="Sharma A."/>
            <person name="Chiniquy J."/>
            <person name="Ngan C.Y."/>
            <person name="Lipzen A."/>
            <person name="Barry K."/>
            <person name="Grigoriev I.V."/>
            <person name="Gunde-Cimerman N."/>
        </authorList>
    </citation>
    <scope>NUCLEOTIDE SEQUENCE [LARGE SCALE GENOMIC DNA]</scope>
    <source>
        <strain evidence="5 6">CBS 110374</strain>
    </source>
</reference>
<dbReference type="Pfam" id="PF00120">
    <property type="entry name" value="Gln-synt_C"/>
    <property type="match status" value="1"/>
</dbReference>
<dbReference type="EMBL" id="KL584824">
    <property type="protein sequence ID" value="KEQ67059.1"/>
    <property type="molecule type" value="Genomic_DNA"/>
</dbReference>
<dbReference type="PANTHER" id="PTHR43383">
    <property type="entry name" value="NODULIN 6"/>
    <property type="match status" value="1"/>
</dbReference>
<keyword evidence="6" id="KW-1185">Reference proteome</keyword>
<dbReference type="AlphaFoldDB" id="A0A074W649"/>
<dbReference type="HOGENOM" id="CLU_017290_6_3_1"/>
<gene>
    <name evidence="5" type="ORF">M437DRAFT_61510</name>
</gene>
<accession>A0A074W649</accession>
<evidence type="ECO:0000256" key="3">
    <source>
        <dbReference type="RuleBase" id="RU000384"/>
    </source>
</evidence>
<dbReference type="InterPro" id="IPR006680">
    <property type="entry name" value="Amidohydro-rel"/>
</dbReference>
<feature type="domain" description="GS catalytic" evidence="4">
    <location>
        <begin position="572"/>
        <end position="900"/>
    </location>
</feature>
<dbReference type="InterPro" id="IPR014746">
    <property type="entry name" value="Gln_synth/guanido_kin_cat_dom"/>
</dbReference>